<evidence type="ECO:0000256" key="1">
    <source>
        <dbReference type="ARBA" id="ARBA00037999"/>
    </source>
</evidence>
<dbReference type="KEGG" id="sbf:JCM31447_25330"/>
<keyword evidence="3 4" id="KW-0663">Pyridoxal phosphate</keyword>
<dbReference type="GO" id="GO:0008483">
    <property type="term" value="F:transaminase activity"/>
    <property type="evidence" value="ECO:0007669"/>
    <property type="project" value="UniProtKB-KW"/>
</dbReference>
<dbReference type="InterPro" id="IPR015424">
    <property type="entry name" value="PyrdxlP-dep_Trfase"/>
</dbReference>
<dbReference type="InterPro" id="IPR000653">
    <property type="entry name" value="DegT/StrS_aminotransferase"/>
</dbReference>
<dbReference type="GO" id="GO:0030170">
    <property type="term" value="F:pyridoxal phosphate binding"/>
    <property type="evidence" value="ECO:0007669"/>
    <property type="project" value="TreeGrafter"/>
</dbReference>
<organism evidence="5 6">
    <name type="scientific">Fluviispira sanaruensis</name>
    <dbReference type="NCBI Taxonomy" id="2493639"/>
    <lineage>
        <taxon>Bacteria</taxon>
        <taxon>Pseudomonadati</taxon>
        <taxon>Bdellovibrionota</taxon>
        <taxon>Oligoflexia</taxon>
        <taxon>Silvanigrellales</taxon>
        <taxon>Silvanigrellaceae</taxon>
        <taxon>Fluviispira</taxon>
    </lineage>
</organism>
<dbReference type="GO" id="GO:0000271">
    <property type="term" value="P:polysaccharide biosynthetic process"/>
    <property type="evidence" value="ECO:0007669"/>
    <property type="project" value="TreeGrafter"/>
</dbReference>
<dbReference type="PIRSF" id="PIRSF000390">
    <property type="entry name" value="PLP_StrS"/>
    <property type="match status" value="1"/>
</dbReference>
<keyword evidence="5" id="KW-0032">Aminotransferase</keyword>
<dbReference type="InterPro" id="IPR015422">
    <property type="entry name" value="PyrdxlP-dep_Trfase_small"/>
</dbReference>
<comment type="similarity">
    <text evidence="1 4">Belongs to the DegT/DnrJ/EryC1 family.</text>
</comment>
<dbReference type="InterPro" id="IPR015421">
    <property type="entry name" value="PyrdxlP-dep_Trfase_major"/>
</dbReference>
<evidence type="ECO:0000256" key="3">
    <source>
        <dbReference type="PIRSR" id="PIRSR000390-2"/>
    </source>
</evidence>
<dbReference type="RefSeq" id="WP_130611149.1">
    <property type="nucleotide sequence ID" value="NZ_AP019368.1"/>
</dbReference>
<protein>
    <submittedName>
        <fullName evidence="5">DegT/DnrJ/EryC1/StrS family aminotransferase</fullName>
    </submittedName>
</protein>
<keyword evidence="6" id="KW-1185">Reference proteome</keyword>
<gene>
    <name evidence="5" type="ORF">JCM31447_25330</name>
</gene>
<keyword evidence="5" id="KW-0808">Transferase</keyword>
<feature type="active site" description="Proton acceptor" evidence="2">
    <location>
        <position position="188"/>
    </location>
</feature>
<dbReference type="PANTHER" id="PTHR30244">
    <property type="entry name" value="TRANSAMINASE"/>
    <property type="match status" value="1"/>
</dbReference>
<evidence type="ECO:0000256" key="2">
    <source>
        <dbReference type="PIRSR" id="PIRSR000390-1"/>
    </source>
</evidence>
<dbReference type="PANTHER" id="PTHR30244:SF34">
    <property type="entry name" value="DTDP-4-AMINO-4,6-DIDEOXYGALACTOSE TRANSAMINASE"/>
    <property type="match status" value="1"/>
</dbReference>
<evidence type="ECO:0000313" key="6">
    <source>
        <dbReference type="Proteomes" id="UP000291236"/>
    </source>
</evidence>
<dbReference type="Gene3D" id="3.40.640.10">
    <property type="entry name" value="Type I PLP-dependent aspartate aminotransferase-like (Major domain)"/>
    <property type="match status" value="1"/>
</dbReference>
<dbReference type="Proteomes" id="UP000291236">
    <property type="component" value="Chromosome"/>
</dbReference>
<evidence type="ECO:0000256" key="4">
    <source>
        <dbReference type="RuleBase" id="RU004508"/>
    </source>
</evidence>
<name>A0A4P2VL86_FLUSA</name>
<dbReference type="Gene3D" id="3.90.1150.10">
    <property type="entry name" value="Aspartate Aminotransferase, domain 1"/>
    <property type="match status" value="1"/>
</dbReference>
<feature type="modified residue" description="N6-(pyridoxal phosphate)lysine" evidence="3">
    <location>
        <position position="188"/>
    </location>
</feature>
<reference evidence="5 6" key="1">
    <citation type="submission" date="2018-12" db="EMBL/GenBank/DDBJ databases">
        <title>Rubrispira sanarue gen. nov., sp., nov., a member of the order Silvanigrellales, isolated from a brackish lake in Hamamatsu Japan.</title>
        <authorList>
            <person name="Maejima Y."/>
            <person name="Iino T."/>
            <person name="Muraguchi Y."/>
            <person name="Fukuda K."/>
            <person name="Nojiri H."/>
            <person name="Ohkuma M."/>
            <person name="Moriuchi R."/>
            <person name="Dohra H."/>
            <person name="Kimbara K."/>
            <person name="Shintani M."/>
        </authorList>
    </citation>
    <scope>NUCLEOTIDE SEQUENCE [LARGE SCALE GENOMIC DNA]</scope>
    <source>
        <strain evidence="5 6">RF1110005</strain>
    </source>
</reference>
<dbReference type="AlphaFoldDB" id="A0A4P2VL86"/>
<dbReference type="SUPFAM" id="SSF53383">
    <property type="entry name" value="PLP-dependent transferases"/>
    <property type="match status" value="1"/>
</dbReference>
<sequence>MPGYEIIGEEELKNIQEIFSQSSGVLFAHGFPNQRGGRYRVREFEKQLAENFSSEYCQVVSSRTAAEFVALKAMGIQPGDEVITQAFTFVATIEGIIECGATPIVVDIDETLNMCPIALEKAITSKTKCIIPVYMLGNPARMDEIMKISSKYNIPVMEDACEALGATYKNKSVGTIGHCGIFSLDFGKTITTGEGGFILTQNSELYNLMAEYHDHGHQNLQNVSRGCDTARISGFNFRMTEMQAAVGSAQLLKLSYILQKNRANKRRLKSNLTESISNSVEFREIISPEGELADTLMLFLPNAGTAAKVVALLKEDGIGTKNVPDAMNWHFSKNWHHIWKFHPIYKDCYQEIWRKSDNLLSKCISIPIMVKSFESEIDLVSDKIIKAIRNFI</sequence>
<dbReference type="OrthoDB" id="9804264at2"/>
<proteinExistence type="inferred from homology"/>
<evidence type="ECO:0000313" key="5">
    <source>
        <dbReference type="EMBL" id="BBH54076.1"/>
    </source>
</evidence>
<dbReference type="Pfam" id="PF01041">
    <property type="entry name" value="DegT_DnrJ_EryC1"/>
    <property type="match status" value="1"/>
</dbReference>
<dbReference type="CDD" id="cd00616">
    <property type="entry name" value="AHBA_syn"/>
    <property type="match status" value="1"/>
</dbReference>
<accession>A0A4P2VL86</accession>
<dbReference type="EMBL" id="AP019368">
    <property type="protein sequence ID" value="BBH54076.1"/>
    <property type="molecule type" value="Genomic_DNA"/>
</dbReference>